<dbReference type="InterPro" id="IPR005494">
    <property type="entry name" value="GSPS_pre-ATP-grasp-like_dom"/>
</dbReference>
<dbReference type="EMBL" id="CABFNO020001255">
    <property type="protein sequence ID" value="CAG9975239.1"/>
    <property type="molecule type" value="Genomic_DNA"/>
</dbReference>
<keyword evidence="4" id="KW-0067">ATP-binding</keyword>
<evidence type="ECO:0000256" key="2">
    <source>
        <dbReference type="ARBA" id="ARBA00022723"/>
    </source>
</evidence>
<name>A0A9N9U1W5_9HYPO</name>
<sequence length="480" mass="54624">MRRVQIKPRPNHTKLVQSQGLVYTLNAGSDYWPDDRYYSFTTKEIDLLIRAGKDVFEMCCEAAEAICRDPSIMTKKMAIPDFAVEQIIGSWDREPACGSIYGRFDVCFGGLDHPDERLRTPKFYEFNADTPTSLLESAIVQWEWLEQTGHGNDQFNSIYEDLIKAWKRNLDEAEKVLGHAIECVYFTASSSDTSGEDAINTTVLMDACGAAGWNTESIFLQDIQFSLEDKRFYDKAGKHIDVIFKLWPWEWMVEEDNGEQCFKDMVNIGEQAKSGEYVGGTVWFEAPYKMLWSNKALFPILWDMFKDDPRSKWLLPTYFEGEAPQSFTKFCRKAIFAREGADVILKDGEKVIQDTTTRHYGKEGYIVQELCQLPKYEDANGNPVYAVLGLWFIDGDPSGMGIREDATPVTTNTSTFVPHSISDGEVRYERKAVPTLAEIDTALMITEEEKKTPRYLDILSSAQGLFPEDGHSYCIVRVSG</sequence>
<dbReference type="SUPFAM" id="SSF52440">
    <property type="entry name" value="PreATP-grasp domain"/>
    <property type="match status" value="1"/>
</dbReference>
<accession>A0A9N9U1W5</accession>
<dbReference type="Gene3D" id="3.30.1490.330">
    <property type="match status" value="1"/>
</dbReference>
<dbReference type="OrthoDB" id="64566at2759"/>
<evidence type="ECO:0000259" key="6">
    <source>
        <dbReference type="Pfam" id="PF03738"/>
    </source>
</evidence>
<organism evidence="7 8">
    <name type="scientific">Clonostachys byssicola</name>
    <dbReference type="NCBI Taxonomy" id="160290"/>
    <lineage>
        <taxon>Eukaryota</taxon>
        <taxon>Fungi</taxon>
        <taxon>Dikarya</taxon>
        <taxon>Ascomycota</taxon>
        <taxon>Pezizomycotina</taxon>
        <taxon>Sordariomycetes</taxon>
        <taxon>Hypocreomycetidae</taxon>
        <taxon>Hypocreales</taxon>
        <taxon>Bionectriaceae</taxon>
        <taxon>Clonostachys</taxon>
    </lineage>
</organism>
<dbReference type="InterPro" id="IPR016185">
    <property type="entry name" value="PreATP-grasp_dom_sf"/>
</dbReference>
<evidence type="ECO:0000256" key="5">
    <source>
        <dbReference type="ARBA" id="ARBA00022842"/>
    </source>
</evidence>
<feature type="domain" description="Glutathionylspermidine synthase pre-ATP-grasp-like" evidence="6">
    <location>
        <begin position="14"/>
        <end position="421"/>
    </location>
</feature>
<dbReference type="AlphaFoldDB" id="A0A9N9U1W5"/>
<protein>
    <recommendedName>
        <fullName evidence="6">Glutathionylspermidine synthase pre-ATP-grasp-like domain-containing protein</fullName>
    </recommendedName>
</protein>
<gene>
    <name evidence="7" type="ORF">CBYS24578_00015594</name>
</gene>
<proteinExistence type="predicted"/>
<evidence type="ECO:0000256" key="1">
    <source>
        <dbReference type="ARBA" id="ARBA00022598"/>
    </source>
</evidence>
<evidence type="ECO:0000313" key="8">
    <source>
        <dbReference type="Proteomes" id="UP000754883"/>
    </source>
</evidence>
<keyword evidence="2" id="KW-0479">Metal-binding</keyword>
<dbReference type="GO" id="GO:0046872">
    <property type="term" value="F:metal ion binding"/>
    <property type="evidence" value="ECO:0007669"/>
    <property type="project" value="UniProtKB-KW"/>
</dbReference>
<evidence type="ECO:0000256" key="3">
    <source>
        <dbReference type="ARBA" id="ARBA00022741"/>
    </source>
</evidence>
<keyword evidence="3" id="KW-0547">Nucleotide-binding</keyword>
<keyword evidence="8" id="KW-1185">Reference proteome</keyword>
<keyword evidence="1" id="KW-0436">Ligase</keyword>
<reference evidence="7" key="1">
    <citation type="submission" date="2021-10" db="EMBL/GenBank/DDBJ databases">
        <authorList>
            <person name="Piombo E."/>
        </authorList>
    </citation>
    <scope>NUCLEOTIDE SEQUENCE</scope>
</reference>
<comment type="caution">
    <text evidence="7">The sequence shown here is derived from an EMBL/GenBank/DDBJ whole genome shotgun (WGS) entry which is preliminary data.</text>
</comment>
<evidence type="ECO:0000256" key="4">
    <source>
        <dbReference type="ARBA" id="ARBA00022840"/>
    </source>
</evidence>
<dbReference type="GO" id="GO:0016874">
    <property type="term" value="F:ligase activity"/>
    <property type="evidence" value="ECO:0007669"/>
    <property type="project" value="UniProtKB-KW"/>
</dbReference>
<dbReference type="Pfam" id="PF03738">
    <property type="entry name" value="GSP_synth"/>
    <property type="match status" value="1"/>
</dbReference>
<dbReference type="SUPFAM" id="SSF56059">
    <property type="entry name" value="Glutathione synthetase ATP-binding domain-like"/>
    <property type="match status" value="1"/>
</dbReference>
<dbReference type="GO" id="GO:0005524">
    <property type="term" value="F:ATP binding"/>
    <property type="evidence" value="ECO:0007669"/>
    <property type="project" value="UniProtKB-KW"/>
</dbReference>
<evidence type="ECO:0000313" key="7">
    <source>
        <dbReference type="EMBL" id="CAG9975239.1"/>
    </source>
</evidence>
<dbReference type="Proteomes" id="UP000754883">
    <property type="component" value="Unassembled WGS sequence"/>
</dbReference>
<keyword evidence="5" id="KW-0460">Magnesium</keyword>